<accession>A0A5J9VJY0</accession>
<evidence type="ECO:0000259" key="6">
    <source>
        <dbReference type="Pfam" id="PF00319"/>
    </source>
</evidence>
<evidence type="ECO:0000313" key="7">
    <source>
        <dbReference type="EMBL" id="TVU36088.1"/>
    </source>
</evidence>
<feature type="domain" description="MADS-box" evidence="6">
    <location>
        <begin position="12"/>
        <end position="40"/>
    </location>
</feature>
<dbReference type="Gene3D" id="3.40.1810.10">
    <property type="entry name" value="Transcription factor, MADS-box"/>
    <property type="match status" value="1"/>
</dbReference>
<evidence type="ECO:0000313" key="8">
    <source>
        <dbReference type="Proteomes" id="UP000324897"/>
    </source>
</evidence>
<dbReference type="InterPro" id="IPR036879">
    <property type="entry name" value="TF_MADSbox_sf"/>
</dbReference>
<keyword evidence="5" id="KW-0539">Nucleus</keyword>
<keyword evidence="4" id="KW-0804">Transcription</keyword>
<evidence type="ECO:0000256" key="1">
    <source>
        <dbReference type="ARBA" id="ARBA00004123"/>
    </source>
</evidence>
<sequence length="67" mass="7411">MRRAEDSTIAALAKRKEALKKKAEELVTRCGVDVAVVYEGSAPGDADFSWPSEEEAAATLRRFEARR</sequence>
<organism evidence="7 8">
    <name type="scientific">Eragrostis curvula</name>
    <name type="common">weeping love grass</name>
    <dbReference type="NCBI Taxonomy" id="38414"/>
    <lineage>
        <taxon>Eukaryota</taxon>
        <taxon>Viridiplantae</taxon>
        <taxon>Streptophyta</taxon>
        <taxon>Embryophyta</taxon>
        <taxon>Tracheophyta</taxon>
        <taxon>Spermatophyta</taxon>
        <taxon>Magnoliopsida</taxon>
        <taxon>Liliopsida</taxon>
        <taxon>Poales</taxon>
        <taxon>Poaceae</taxon>
        <taxon>PACMAD clade</taxon>
        <taxon>Chloridoideae</taxon>
        <taxon>Eragrostideae</taxon>
        <taxon>Eragrostidinae</taxon>
        <taxon>Eragrostis</taxon>
    </lineage>
</organism>
<evidence type="ECO:0000256" key="5">
    <source>
        <dbReference type="ARBA" id="ARBA00023242"/>
    </source>
</evidence>
<comment type="subcellular location">
    <subcellularLocation>
        <location evidence="1">Nucleus</location>
    </subcellularLocation>
</comment>
<evidence type="ECO:0000256" key="2">
    <source>
        <dbReference type="ARBA" id="ARBA00023015"/>
    </source>
</evidence>
<keyword evidence="8" id="KW-1185">Reference proteome</keyword>
<dbReference type="Gramene" id="TVU36088">
    <property type="protein sequence ID" value="TVU36088"/>
    <property type="gene ID" value="EJB05_18001"/>
</dbReference>
<evidence type="ECO:0000256" key="4">
    <source>
        <dbReference type="ARBA" id="ARBA00023163"/>
    </source>
</evidence>
<name>A0A5J9VJY0_9POAL</name>
<dbReference type="GO" id="GO:0046983">
    <property type="term" value="F:protein dimerization activity"/>
    <property type="evidence" value="ECO:0007669"/>
    <property type="project" value="InterPro"/>
</dbReference>
<comment type="caution">
    <text evidence="7">The sequence shown here is derived from an EMBL/GenBank/DDBJ whole genome shotgun (WGS) entry which is preliminary data.</text>
</comment>
<dbReference type="SUPFAM" id="SSF55455">
    <property type="entry name" value="SRF-like"/>
    <property type="match status" value="1"/>
</dbReference>
<reference evidence="7 8" key="1">
    <citation type="journal article" date="2019" name="Sci. Rep.">
        <title>A high-quality genome of Eragrostis curvula grass provides insights into Poaceae evolution and supports new strategies to enhance forage quality.</title>
        <authorList>
            <person name="Carballo J."/>
            <person name="Santos B.A.C.M."/>
            <person name="Zappacosta D."/>
            <person name="Garbus I."/>
            <person name="Selva J.P."/>
            <person name="Gallo C.A."/>
            <person name="Diaz A."/>
            <person name="Albertini E."/>
            <person name="Caccamo M."/>
            <person name="Echenique V."/>
        </authorList>
    </citation>
    <scope>NUCLEOTIDE SEQUENCE [LARGE SCALE GENOMIC DNA]</scope>
    <source>
        <strain evidence="8">cv. Victoria</strain>
        <tissue evidence="7">Leaf</tissue>
    </source>
</reference>
<dbReference type="EMBL" id="RWGY01000009">
    <property type="protein sequence ID" value="TVU36088.1"/>
    <property type="molecule type" value="Genomic_DNA"/>
</dbReference>
<feature type="non-terminal residue" evidence="7">
    <location>
        <position position="1"/>
    </location>
</feature>
<dbReference type="AlphaFoldDB" id="A0A5J9VJY0"/>
<protein>
    <recommendedName>
        <fullName evidence="6">MADS-box domain-containing protein</fullName>
    </recommendedName>
</protein>
<proteinExistence type="predicted"/>
<gene>
    <name evidence="7" type="ORF">EJB05_18001</name>
</gene>
<dbReference type="Pfam" id="PF00319">
    <property type="entry name" value="SRF-TF"/>
    <property type="match status" value="1"/>
</dbReference>
<dbReference type="Proteomes" id="UP000324897">
    <property type="component" value="Unassembled WGS sequence"/>
</dbReference>
<dbReference type="GO" id="GO:0003677">
    <property type="term" value="F:DNA binding"/>
    <property type="evidence" value="ECO:0007669"/>
    <property type="project" value="UniProtKB-KW"/>
</dbReference>
<dbReference type="InterPro" id="IPR002100">
    <property type="entry name" value="TF_MADSbox"/>
</dbReference>
<dbReference type="GO" id="GO:0005634">
    <property type="term" value="C:nucleus"/>
    <property type="evidence" value="ECO:0007669"/>
    <property type="project" value="UniProtKB-SubCell"/>
</dbReference>
<keyword evidence="2" id="KW-0805">Transcription regulation</keyword>
<keyword evidence="3" id="KW-0238">DNA-binding</keyword>
<evidence type="ECO:0000256" key="3">
    <source>
        <dbReference type="ARBA" id="ARBA00023125"/>
    </source>
</evidence>
<dbReference type="OrthoDB" id="786627at2759"/>